<evidence type="ECO:0000256" key="15">
    <source>
        <dbReference type="ARBA" id="ARBA00024654"/>
    </source>
</evidence>
<comment type="subunit">
    <text evidence="3 18">Homodimer.</text>
</comment>
<comment type="cofactor">
    <cofactor evidence="18">
        <name>Fe cation</name>
        <dbReference type="ChEBI" id="CHEBI:24875"/>
    </cofactor>
    <text evidence="18">Binds 1 Fe cation per subunit.</text>
</comment>
<evidence type="ECO:0000256" key="3">
    <source>
        <dbReference type="ARBA" id="ARBA00011738"/>
    </source>
</evidence>
<dbReference type="InterPro" id="IPR011249">
    <property type="entry name" value="Metalloenz_LuxS/M16"/>
</dbReference>
<evidence type="ECO:0000256" key="17">
    <source>
        <dbReference type="ARBA" id="ARBA00031777"/>
    </source>
</evidence>
<evidence type="ECO:0000256" key="6">
    <source>
        <dbReference type="ARBA" id="ARBA00022491"/>
    </source>
</evidence>
<evidence type="ECO:0000256" key="2">
    <source>
        <dbReference type="ARBA" id="ARBA00007311"/>
    </source>
</evidence>
<dbReference type="InterPro" id="IPR014710">
    <property type="entry name" value="RmlC-like_jellyroll"/>
</dbReference>
<evidence type="ECO:0000256" key="8">
    <source>
        <dbReference type="ARBA" id="ARBA00022723"/>
    </source>
</evidence>
<evidence type="ECO:0000256" key="1">
    <source>
        <dbReference type="ARBA" id="ARBA00000297"/>
    </source>
</evidence>
<dbReference type="GO" id="GO:0005506">
    <property type="term" value="F:iron ion binding"/>
    <property type="evidence" value="ECO:0007669"/>
    <property type="project" value="InterPro"/>
</dbReference>
<keyword evidence="9 18" id="KW-0071">Autoinducer synthesis</keyword>
<evidence type="ECO:0000256" key="14">
    <source>
        <dbReference type="ARBA" id="ARBA00023239"/>
    </source>
</evidence>
<gene>
    <name evidence="18 20" type="primary">luxS</name>
    <name evidence="20" type="ORF">NCTC204_03562</name>
</gene>
<dbReference type="EC" id="4.4.1.21" evidence="4 18"/>
<keyword evidence="13" id="KW-0804">Transcription</keyword>
<sequence length="444" mass="49647">MPLLDSFTVDHTRMEAPAVRVAKKMNTPHGDEITVFDLRFCVPNQEVMPERGIHTLEHLFAGFMRDHLNGNGVEIIDISPMGCRTGFYMSLIGTPDEQRVADAWKAAMADVLKVKDQNQIPELNVYQCGTYTMHSLEEAQDIARHIIERDVRINSNDELACRKKNCRNCTSSASATARRLSPGRFSDAAMTTTLSFSFQHRPLVPFAHDYAHGDQEDWHQHDCAQLLHILSGVVRVATPVGYWVVPPGRGVWLPAGTPHALRMTGNVAARTLFIDPLARADLPAGCQIVQITPLLRELIVSSLALAERYAPASRDERIYELILDEIRGMAILPFGLPEPQSETLRRLCQQVREAPGEAWSSGQAAKACSMSERTLNRHFQQQTSLTWSEWVRRAKLMEALVRLAQGHSVLRVALELGYGSHSAFSAMFRRVMGVAPSDYFRPPA</sequence>
<dbReference type="Gene3D" id="3.30.1360.80">
    <property type="entry name" value="S-ribosylhomocysteinase (LuxS)"/>
    <property type="match status" value="1"/>
</dbReference>
<comment type="similarity">
    <text evidence="2 18">Belongs to the LuxS family.</text>
</comment>
<dbReference type="GO" id="GO:0003700">
    <property type="term" value="F:DNA-binding transcription factor activity"/>
    <property type="evidence" value="ECO:0007669"/>
    <property type="project" value="InterPro"/>
</dbReference>
<dbReference type="Pfam" id="PF02311">
    <property type="entry name" value="AraC_binding"/>
    <property type="match status" value="1"/>
</dbReference>
<evidence type="ECO:0000256" key="7">
    <source>
        <dbReference type="ARBA" id="ARBA00022654"/>
    </source>
</evidence>
<dbReference type="PROSITE" id="PS01124">
    <property type="entry name" value="HTH_ARAC_FAMILY_2"/>
    <property type="match status" value="1"/>
</dbReference>
<dbReference type="SMART" id="SM00342">
    <property type="entry name" value="HTH_ARAC"/>
    <property type="match status" value="1"/>
</dbReference>
<keyword evidence="11" id="KW-0805">Transcription regulation</keyword>
<dbReference type="SUPFAM" id="SSF51182">
    <property type="entry name" value="RmlC-like cupins"/>
    <property type="match status" value="1"/>
</dbReference>
<dbReference type="InterPro" id="IPR003815">
    <property type="entry name" value="S-ribosylhomocysteinase"/>
</dbReference>
<evidence type="ECO:0000256" key="5">
    <source>
        <dbReference type="ARBA" id="ARBA00015130"/>
    </source>
</evidence>
<dbReference type="PANTHER" id="PTHR35799">
    <property type="entry name" value="S-RIBOSYLHOMOCYSTEINE LYASE"/>
    <property type="match status" value="1"/>
</dbReference>
<evidence type="ECO:0000313" key="21">
    <source>
        <dbReference type="Proteomes" id="UP000255192"/>
    </source>
</evidence>
<dbReference type="Gene3D" id="1.10.10.60">
    <property type="entry name" value="Homeodomain-like"/>
    <property type="match status" value="1"/>
</dbReference>
<evidence type="ECO:0000256" key="11">
    <source>
        <dbReference type="ARBA" id="ARBA00023015"/>
    </source>
</evidence>
<feature type="binding site" evidence="18">
    <location>
        <position position="54"/>
    </location>
    <ligand>
        <name>Fe cation</name>
        <dbReference type="ChEBI" id="CHEBI:24875"/>
    </ligand>
</feature>
<dbReference type="NCBIfam" id="NF002602">
    <property type="entry name" value="PRK02260.1-2"/>
    <property type="match status" value="1"/>
</dbReference>
<dbReference type="SUPFAM" id="SSF46689">
    <property type="entry name" value="Homeodomain-like"/>
    <property type="match status" value="1"/>
</dbReference>
<dbReference type="PRINTS" id="PR01487">
    <property type="entry name" value="LUXSPROTEIN"/>
</dbReference>
<keyword evidence="12" id="KW-0238">DNA-binding</keyword>
<dbReference type="InterPro" id="IPR018060">
    <property type="entry name" value="HTH_AraC"/>
</dbReference>
<dbReference type="EMBL" id="UGMD01000002">
    <property type="protein sequence ID" value="STV05297.1"/>
    <property type="molecule type" value="Genomic_DNA"/>
</dbReference>
<keyword evidence="8 18" id="KW-0479">Metal-binding</keyword>
<feature type="binding site" evidence="18">
    <location>
        <position position="128"/>
    </location>
    <ligand>
        <name>Fe cation</name>
        <dbReference type="ChEBI" id="CHEBI:24875"/>
    </ligand>
</feature>
<protein>
    <recommendedName>
        <fullName evidence="5 18">S-ribosylhomocysteine lyase</fullName>
        <ecNumber evidence="4 18">4.4.1.21</ecNumber>
    </recommendedName>
    <alternativeName>
        <fullName evidence="16 18">AI-2 synthesis protein</fullName>
    </alternativeName>
    <alternativeName>
        <fullName evidence="17 18">Autoinducer-2 production protein LuxS</fullName>
    </alternativeName>
</protein>
<name>A0A378ACB2_KLEPN</name>
<dbReference type="InterPro" id="IPR003313">
    <property type="entry name" value="AraC-bd"/>
</dbReference>
<feature type="binding site" evidence="18">
    <location>
        <position position="58"/>
    </location>
    <ligand>
        <name>Fe cation</name>
        <dbReference type="ChEBI" id="CHEBI:24875"/>
    </ligand>
</feature>
<evidence type="ECO:0000256" key="12">
    <source>
        <dbReference type="ARBA" id="ARBA00023125"/>
    </source>
</evidence>
<dbReference type="PANTHER" id="PTHR35799:SF1">
    <property type="entry name" value="S-RIBOSYLHOMOCYSTEINE LYASE"/>
    <property type="match status" value="1"/>
</dbReference>
<keyword evidence="10 18" id="KW-0408">Iron</keyword>
<dbReference type="InterPro" id="IPR037005">
    <property type="entry name" value="LuxS_sf"/>
</dbReference>
<evidence type="ECO:0000256" key="9">
    <source>
        <dbReference type="ARBA" id="ARBA00022929"/>
    </source>
</evidence>
<dbReference type="FunFam" id="3.30.1360.80:FF:000001">
    <property type="entry name" value="S-ribosylhomocysteine lyase"/>
    <property type="match status" value="1"/>
</dbReference>
<dbReference type="SMR" id="A0A378ACB2"/>
<dbReference type="AlphaFoldDB" id="A0A378ACB2"/>
<dbReference type="SUPFAM" id="SSF63411">
    <property type="entry name" value="LuxS/MPP-like metallohydrolase"/>
    <property type="match status" value="1"/>
</dbReference>
<comment type="function">
    <text evidence="15 18">Involved in the synthesis of autoinducer 2 (AI-2) which is secreted by bacteria and is used to communicate both the cell density and the metabolic potential of the environment. The regulation of gene expression in response to changes in cell density is called quorum sensing. Catalyzes the transformation of S-ribosylhomocysteine (RHC) to homocysteine (HC) and 4,5-dihydroxy-2,3-pentadione (DPD).</text>
</comment>
<dbReference type="InterPro" id="IPR018062">
    <property type="entry name" value="HTH_AraC-typ_CS"/>
</dbReference>
<dbReference type="GO" id="GO:0009372">
    <property type="term" value="P:quorum sensing"/>
    <property type="evidence" value="ECO:0007669"/>
    <property type="project" value="UniProtKB-UniRule"/>
</dbReference>
<comment type="catalytic activity">
    <reaction evidence="1 18">
        <text>S-(5-deoxy-D-ribos-5-yl)-L-homocysteine = (S)-4,5-dihydroxypentane-2,3-dione + L-homocysteine</text>
        <dbReference type="Rhea" id="RHEA:17753"/>
        <dbReference type="ChEBI" id="CHEBI:29484"/>
        <dbReference type="ChEBI" id="CHEBI:58195"/>
        <dbReference type="ChEBI" id="CHEBI:58199"/>
        <dbReference type="EC" id="4.4.1.21"/>
    </reaction>
</comment>
<dbReference type="GO" id="GO:0043768">
    <property type="term" value="F:S-ribosylhomocysteine lyase activity"/>
    <property type="evidence" value="ECO:0007669"/>
    <property type="project" value="UniProtKB-UniRule"/>
</dbReference>
<dbReference type="InterPro" id="IPR011051">
    <property type="entry name" value="RmlC_Cupin_sf"/>
</dbReference>
<organism evidence="20 21">
    <name type="scientific">Klebsiella pneumoniae</name>
    <dbReference type="NCBI Taxonomy" id="573"/>
    <lineage>
        <taxon>Bacteria</taxon>
        <taxon>Pseudomonadati</taxon>
        <taxon>Pseudomonadota</taxon>
        <taxon>Gammaproteobacteria</taxon>
        <taxon>Enterobacterales</taxon>
        <taxon>Enterobacteriaceae</taxon>
        <taxon>Klebsiella/Raoultella group</taxon>
        <taxon>Klebsiella</taxon>
        <taxon>Klebsiella pneumoniae complex</taxon>
    </lineage>
</organism>
<dbReference type="InterPro" id="IPR009057">
    <property type="entry name" value="Homeodomain-like_sf"/>
</dbReference>
<keyword evidence="6" id="KW-0678">Repressor</keyword>
<dbReference type="Gene3D" id="2.60.120.10">
    <property type="entry name" value="Jelly Rolls"/>
    <property type="match status" value="1"/>
</dbReference>
<dbReference type="CDD" id="cd06124">
    <property type="entry name" value="cupin_NimR-like_N"/>
    <property type="match status" value="1"/>
</dbReference>
<evidence type="ECO:0000256" key="4">
    <source>
        <dbReference type="ARBA" id="ARBA00012240"/>
    </source>
</evidence>
<evidence type="ECO:0000313" key="20">
    <source>
        <dbReference type="EMBL" id="STV05297.1"/>
    </source>
</evidence>
<accession>A0A378ACB2</accession>
<proteinExistence type="inferred from homology"/>
<dbReference type="GO" id="GO:0043565">
    <property type="term" value="F:sequence-specific DNA binding"/>
    <property type="evidence" value="ECO:0007669"/>
    <property type="project" value="InterPro"/>
</dbReference>
<evidence type="ECO:0000256" key="13">
    <source>
        <dbReference type="ARBA" id="ARBA00023163"/>
    </source>
</evidence>
<keyword evidence="14 18" id="KW-0456">Lyase</keyword>
<dbReference type="Pfam" id="PF12833">
    <property type="entry name" value="HTH_18"/>
    <property type="match status" value="1"/>
</dbReference>
<evidence type="ECO:0000256" key="18">
    <source>
        <dbReference type="HAMAP-Rule" id="MF_00091"/>
    </source>
</evidence>
<dbReference type="Proteomes" id="UP000255192">
    <property type="component" value="Unassembled WGS sequence"/>
</dbReference>
<feature type="domain" description="HTH araC/xylS-type" evidence="19">
    <location>
        <begin position="345"/>
        <end position="442"/>
    </location>
</feature>
<dbReference type="HAMAP" id="MF_00091">
    <property type="entry name" value="LuxS"/>
    <property type="match status" value="1"/>
</dbReference>
<evidence type="ECO:0000256" key="16">
    <source>
        <dbReference type="ARBA" id="ARBA00030600"/>
    </source>
</evidence>
<evidence type="ECO:0000259" key="19">
    <source>
        <dbReference type="PROSITE" id="PS01124"/>
    </source>
</evidence>
<dbReference type="Pfam" id="PF02664">
    <property type="entry name" value="LuxS"/>
    <property type="match status" value="1"/>
</dbReference>
<evidence type="ECO:0000256" key="10">
    <source>
        <dbReference type="ARBA" id="ARBA00023004"/>
    </source>
</evidence>
<reference evidence="20 21" key="1">
    <citation type="submission" date="2018-06" db="EMBL/GenBank/DDBJ databases">
        <authorList>
            <consortium name="Pathogen Informatics"/>
            <person name="Doyle S."/>
        </authorList>
    </citation>
    <scope>NUCLEOTIDE SEQUENCE [LARGE SCALE GENOMIC DNA]</scope>
    <source>
        <strain evidence="20 21">NCTC204</strain>
    </source>
</reference>
<dbReference type="FunFam" id="1.10.10.60:FF:000132">
    <property type="entry name" value="AraC family transcriptional regulator"/>
    <property type="match status" value="1"/>
</dbReference>
<keyword evidence="7 18" id="KW-0673">Quorum sensing</keyword>
<dbReference type="PROSITE" id="PS00041">
    <property type="entry name" value="HTH_ARAC_FAMILY_1"/>
    <property type="match status" value="1"/>
</dbReference>